<reference evidence="7" key="2">
    <citation type="submission" date="2021-12" db="EMBL/GenBank/DDBJ databases">
        <title>Resequencing data analysis of finger millet.</title>
        <authorList>
            <person name="Hatakeyama M."/>
            <person name="Aluri S."/>
            <person name="Balachadran M.T."/>
            <person name="Sivarajan S.R."/>
            <person name="Poveda L."/>
            <person name="Shimizu-Inatsugi R."/>
            <person name="Schlapbach R."/>
            <person name="Sreeman S.M."/>
            <person name="Shimizu K.K."/>
        </authorList>
    </citation>
    <scope>NUCLEOTIDE SEQUENCE</scope>
</reference>
<gene>
    <name evidence="7" type="primary">gb12997</name>
    <name evidence="7" type="ORF">PR202_gb12997</name>
</gene>
<feature type="domain" description="Disease resistance N-terminal" evidence="6">
    <location>
        <begin position="9"/>
        <end position="88"/>
    </location>
</feature>
<keyword evidence="8" id="KW-1185">Reference proteome</keyword>
<protein>
    <recommendedName>
        <fullName evidence="6">Disease resistance N-terminal domain-containing protein</fullName>
    </recommendedName>
</protein>
<name>A0AAV5EP49_ELECO</name>
<evidence type="ECO:0000256" key="4">
    <source>
        <dbReference type="ARBA" id="ARBA00022741"/>
    </source>
</evidence>
<evidence type="ECO:0000259" key="6">
    <source>
        <dbReference type="Pfam" id="PF18052"/>
    </source>
</evidence>
<dbReference type="InterPro" id="IPR044974">
    <property type="entry name" value="Disease_R_plants"/>
</dbReference>
<dbReference type="Gene3D" id="1.10.8.430">
    <property type="entry name" value="Helical domain of apoptotic protease-activating factors"/>
    <property type="match status" value="1"/>
</dbReference>
<keyword evidence="5" id="KW-0611">Plant defense</keyword>
<dbReference type="Proteomes" id="UP001054889">
    <property type="component" value="Unassembled WGS sequence"/>
</dbReference>
<evidence type="ECO:0000313" key="8">
    <source>
        <dbReference type="Proteomes" id="UP001054889"/>
    </source>
</evidence>
<dbReference type="PANTHER" id="PTHR23155:SF1165">
    <property type="entry name" value="OS11G0676100 PROTEIN"/>
    <property type="match status" value="1"/>
</dbReference>
<dbReference type="InterPro" id="IPR041118">
    <property type="entry name" value="Rx_N"/>
</dbReference>
<dbReference type="InterPro" id="IPR027417">
    <property type="entry name" value="P-loop_NTPase"/>
</dbReference>
<comment type="similarity">
    <text evidence="1">Belongs to the disease resistance NB-LRR family.</text>
</comment>
<dbReference type="Gene3D" id="1.20.5.4130">
    <property type="match status" value="1"/>
</dbReference>
<dbReference type="PANTHER" id="PTHR23155">
    <property type="entry name" value="DISEASE RESISTANCE PROTEIN RP"/>
    <property type="match status" value="1"/>
</dbReference>
<dbReference type="AlphaFoldDB" id="A0AAV5EP49"/>
<evidence type="ECO:0000256" key="2">
    <source>
        <dbReference type="ARBA" id="ARBA00022614"/>
    </source>
</evidence>
<comment type="caution">
    <text evidence="7">The sequence shown here is derived from an EMBL/GenBank/DDBJ whole genome shotgun (WGS) entry which is preliminary data.</text>
</comment>
<dbReference type="EMBL" id="BQKI01000078">
    <property type="protein sequence ID" value="GJN25199.1"/>
    <property type="molecule type" value="Genomic_DNA"/>
</dbReference>
<keyword evidence="4" id="KW-0547">Nucleotide-binding</keyword>
<dbReference type="GO" id="GO:0098542">
    <property type="term" value="P:defense response to other organism"/>
    <property type="evidence" value="ECO:0007669"/>
    <property type="project" value="TreeGrafter"/>
</dbReference>
<reference evidence="7" key="1">
    <citation type="journal article" date="2018" name="DNA Res.">
        <title>Multiple hybrid de novo genome assembly of finger millet, an orphan allotetraploid crop.</title>
        <authorList>
            <person name="Hatakeyama M."/>
            <person name="Aluri S."/>
            <person name="Balachadran M.T."/>
            <person name="Sivarajan S.R."/>
            <person name="Patrignani A."/>
            <person name="Gruter S."/>
            <person name="Poveda L."/>
            <person name="Shimizu-Inatsugi R."/>
            <person name="Baeten J."/>
            <person name="Francoijs K.J."/>
            <person name="Nataraja K.N."/>
            <person name="Reddy Y.A.N."/>
            <person name="Phadnis S."/>
            <person name="Ravikumar R.L."/>
            <person name="Schlapbach R."/>
            <person name="Sreeman S.M."/>
            <person name="Shimizu K.K."/>
        </authorList>
    </citation>
    <scope>NUCLEOTIDE SEQUENCE</scope>
</reference>
<dbReference type="GO" id="GO:0043531">
    <property type="term" value="F:ADP binding"/>
    <property type="evidence" value="ECO:0007669"/>
    <property type="project" value="InterPro"/>
</dbReference>
<dbReference type="SUPFAM" id="SSF52540">
    <property type="entry name" value="P-loop containing nucleoside triphosphate hydrolases"/>
    <property type="match status" value="1"/>
</dbReference>
<dbReference type="Pfam" id="PF18052">
    <property type="entry name" value="Rx_N"/>
    <property type="match status" value="1"/>
</dbReference>
<keyword evidence="2" id="KW-0433">Leucine-rich repeat</keyword>
<evidence type="ECO:0000256" key="1">
    <source>
        <dbReference type="ARBA" id="ARBA00008894"/>
    </source>
</evidence>
<evidence type="ECO:0000256" key="3">
    <source>
        <dbReference type="ARBA" id="ARBA00022737"/>
    </source>
</evidence>
<evidence type="ECO:0000256" key="5">
    <source>
        <dbReference type="ARBA" id="ARBA00022821"/>
    </source>
</evidence>
<accession>A0AAV5EP49</accession>
<keyword evidence="3" id="KW-0677">Repeat</keyword>
<dbReference type="InterPro" id="IPR042197">
    <property type="entry name" value="Apaf_helical"/>
</dbReference>
<organism evidence="7 8">
    <name type="scientific">Eleusine coracana subsp. coracana</name>
    <dbReference type="NCBI Taxonomy" id="191504"/>
    <lineage>
        <taxon>Eukaryota</taxon>
        <taxon>Viridiplantae</taxon>
        <taxon>Streptophyta</taxon>
        <taxon>Embryophyta</taxon>
        <taxon>Tracheophyta</taxon>
        <taxon>Spermatophyta</taxon>
        <taxon>Magnoliopsida</taxon>
        <taxon>Liliopsida</taxon>
        <taxon>Poales</taxon>
        <taxon>Poaceae</taxon>
        <taxon>PACMAD clade</taxon>
        <taxon>Chloridoideae</taxon>
        <taxon>Cynodonteae</taxon>
        <taxon>Eleusininae</taxon>
        <taxon>Eleusine</taxon>
    </lineage>
</organism>
<evidence type="ECO:0000313" key="7">
    <source>
        <dbReference type="EMBL" id="GJN25199.1"/>
    </source>
</evidence>
<dbReference type="InterPro" id="IPR038005">
    <property type="entry name" value="RX-like_CC"/>
</dbReference>
<dbReference type="CDD" id="cd14798">
    <property type="entry name" value="RX-CC_like"/>
    <property type="match status" value="1"/>
</dbReference>
<proteinExistence type="inferred from homology"/>
<sequence>MATILDSLIGSCVNKLQNIVTEESILILGVKDDLKGLQSIMRQIQCFVNDAEQRRIEESAVNNWLGDLKDVMYEADDIIDLARLEGSKLLSDHPTSSRNMIAYATEAVVILLTTRNDTVARVVGVEYVHRVELMSNDVGWELLWKSMNISKETEVKNLRDIGLDVVRMCGGLPLAIKVIASALAAKERTENEWKSIINKSAWSMKKLPEQLRGALYLSYDELPRHLKQCFLYCALYPEDSVMYRDDLIRYWIAEGITRLCNLRRLGLTGTPINQAEHITEAPRQVARQGNRRLYCLASMLSLKNSVAEQITEAPRQAVRQGNRRVSPMSMAWPAMCTILRWEAN</sequence>